<reference evidence="7 8" key="1">
    <citation type="journal article" date="2014" name="Genome Announc.">
        <title>Genome Sequence of Gammaproteobacterial Pseudohaliea rubra Type Strain DSM 19751, Isolated from Coastal Seawater of the Mediterranean Sea.</title>
        <authorList>
            <person name="Spring S."/>
            <person name="Fiebig A."/>
            <person name="Riedel T."/>
            <person name="Goker M."/>
            <person name="Klenk H.P."/>
        </authorList>
    </citation>
    <scope>NUCLEOTIDE SEQUENCE [LARGE SCALE GENOMIC DNA]</scope>
    <source>
        <strain evidence="7 8">DSM 19751</strain>
    </source>
</reference>
<evidence type="ECO:0000256" key="4">
    <source>
        <dbReference type="ARBA" id="ARBA00022833"/>
    </source>
</evidence>
<dbReference type="GO" id="GO:0005886">
    <property type="term" value="C:plasma membrane"/>
    <property type="evidence" value="ECO:0007669"/>
    <property type="project" value="UniProtKB-SubCell"/>
</dbReference>
<evidence type="ECO:0000256" key="6">
    <source>
        <dbReference type="HAMAP-Rule" id="MF_01871"/>
    </source>
</evidence>
<evidence type="ECO:0000256" key="2">
    <source>
        <dbReference type="ARBA" id="ARBA00022475"/>
    </source>
</evidence>
<dbReference type="eggNOG" id="COG3002">
    <property type="taxonomic scope" value="Bacteria"/>
</dbReference>
<dbReference type="STRING" id="1265313.HRUBRA_01201"/>
<evidence type="ECO:0000256" key="5">
    <source>
        <dbReference type="ARBA" id="ARBA00023136"/>
    </source>
</evidence>
<dbReference type="PANTHER" id="PTHR38344:SF1">
    <property type="entry name" value="INORGANIC CARBON TRANSPORTER SUBUNIT DABA-RELATED"/>
    <property type="match status" value="1"/>
</dbReference>
<keyword evidence="4 6" id="KW-0862">Zinc</keyword>
<evidence type="ECO:0000313" key="7">
    <source>
        <dbReference type="EMBL" id="KGE04172.1"/>
    </source>
</evidence>
<comment type="subunit">
    <text evidence="6">Forms a complex with DabB.</text>
</comment>
<keyword evidence="7" id="KW-0812">Transmembrane</keyword>
<comment type="cofactor">
    <cofactor evidence="6">
        <name>Zn(2+)</name>
        <dbReference type="ChEBI" id="CHEBI:29105"/>
    </cofactor>
</comment>
<keyword evidence="8" id="KW-1185">Reference proteome</keyword>
<comment type="subcellular location">
    <subcellularLocation>
        <location evidence="6">Cell membrane</location>
        <topology evidence="6">Peripheral membrane protein</topology>
    </subcellularLocation>
</comment>
<comment type="similarity">
    <text evidence="6">Belongs to the inorganic carbon transporter (TC 9.A.2) DabA family.</text>
</comment>
<dbReference type="HOGENOM" id="CLU_009885_1_0_6"/>
<dbReference type="OrthoDB" id="9805101at2"/>
<dbReference type="GO" id="GO:0008270">
    <property type="term" value="F:zinc ion binding"/>
    <property type="evidence" value="ECO:0007669"/>
    <property type="project" value="UniProtKB-UniRule"/>
</dbReference>
<dbReference type="AlphaFoldDB" id="A0A095VRV3"/>
<feature type="binding site" evidence="6">
    <location>
        <position position="340"/>
    </location>
    <ligand>
        <name>Zn(2+)</name>
        <dbReference type="ChEBI" id="CHEBI:29105"/>
    </ligand>
</feature>
<accession>A0A095VRV3</accession>
<proteinExistence type="inferred from homology"/>
<dbReference type="RefSeq" id="WP_035516785.1">
    <property type="nucleotide sequence ID" value="NZ_KN234770.1"/>
</dbReference>
<keyword evidence="2 6" id="KW-1003">Cell membrane</keyword>
<evidence type="ECO:0000256" key="3">
    <source>
        <dbReference type="ARBA" id="ARBA00022723"/>
    </source>
</evidence>
<keyword evidence="1 6" id="KW-0813">Transport</keyword>
<comment type="function">
    <text evidence="6">Part of an energy-coupled inorganic carbon pump.</text>
</comment>
<dbReference type="PATRIC" id="fig|1265313.6.peg.1185"/>
<dbReference type="EMBL" id="AUVB01000035">
    <property type="protein sequence ID" value="KGE04172.1"/>
    <property type="molecule type" value="Genomic_DNA"/>
</dbReference>
<comment type="caution">
    <text evidence="7">The sequence shown here is derived from an EMBL/GenBank/DDBJ whole genome shotgun (WGS) entry which is preliminary data.</text>
</comment>
<protein>
    <recommendedName>
        <fullName evidence="6">Probable inorganic carbon transporter subunit DabA</fullName>
    </recommendedName>
</protein>
<dbReference type="InterPro" id="IPR018752">
    <property type="entry name" value="DabA"/>
</dbReference>
<dbReference type="HAMAP" id="MF_01871">
    <property type="entry name" value="DabA"/>
    <property type="match status" value="1"/>
</dbReference>
<sequence length="811" mass="88925">MSSNDPRADALRKAAISAGSRIAPTWPLDQLIAVNPWWELRGQSLPAVSARLSVLGQVDCLMPRDWYRARWQREIHLEHLAAAAAETGLPLDEKVLLAWLDGEDQLAHWHNFSDQVDGTRDLERQVSWHDEIVHQVSQCCASLFSSGTPLPAAPEASLYGAWLEVIRNDRGIEIMMGERGLHRQFDALPDDEDSLFSAAADAFELGPELAEDYFHALLLEINGWASWVAYLRWQAGLAGSEDDRMPSLVAIRLAWELALWRHHAEQHAETSAVVRRQWRQQFERLPELLRQHREAQRPAWTWQRAAELAFQGSLHDSLLAPVPAAPAAARPALQAVFCIDVRSEVYRRALEAQDPSIQTLGFAGFFGLPIAYAPAGSAYERPQLPGLLPPALTVVEAEGEDGLVARSQSFNRRARWEAFGKKAPAAFGFVEAAGVGYALQLLRESFLGAAPAHPVNTHCGHGARFELRQDGKALDAAAQAGLVAGILGAMTLTKVFAPVVVLAGHGSSTRNNPHAAGLDCGACGGQTGEVNVRVLAQVLNDMTVRTHLAGDHGISIPADTRFVAALHDTTTDELRLLDVLPASDAPLADWLAAASTTTRRERAARLGVTPARSDRDLPARSRDWSQVRPEWGLAGNACFIVAPRGRSRHLDLAGRSFLHDYDWRADAKNDYPVLELIMTAPMVVTHWINMQYNASVTDPTRYGSGNKVLHNVVGGNLGVFEGNGGDLRIGLPLQSVHDGDDWVHPPLRLSVYLDAPAEAIAAIADRHEVVRELIDNEWLYLFRLDDEAGEIQRLHRGRWSVAASSEASVAA</sequence>
<keyword evidence="7" id="KW-0830">Ubiquinone</keyword>
<feature type="binding site" evidence="6">
    <location>
        <position position="520"/>
    </location>
    <ligand>
        <name>Zn(2+)</name>
        <dbReference type="ChEBI" id="CHEBI:29105"/>
    </ligand>
</feature>
<feature type="binding site" evidence="6">
    <location>
        <position position="505"/>
    </location>
    <ligand>
        <name>Zn(2+)</name>
        <dbReference type="ChEBI" id="CHEBI:29105"/>
    </ligand>
</feature>
<keyword evidence="5 6" id="KW-0472">Membrane</keyword>
<dbReference type="Pfam" id="PF10070">
    <property type="entry name" value="DabA"/>
    <property type="match status" value="1"/>
</dbReference>
<dbReference type="Proteomes" id="UP000029640">
    <property type="component" value="Unassembled WGS sequence"/>
</dbReference>
<gene>
    <name evidence="6" type="primary">dabA</name>
    <name evidence="7" type="ORF">HRUBRA_01201</name>
</gene>
<organism evidence="7 8">
    <name type="scientific">Pseudohaliea rubra DSM 19751</name>
    <dbReference type="NCBI Taxonomy" id="1265313"/>
    <lineage>
        <taxon>Bacteria</taxon>
        <taxon>Pseudomonadati</taxon>
        <taxon>Pseudomonadota</taxon>
        <taxon>Gammaproteobacteria</taxon>
        <taxon>Cellvibrionales</taxon>
        <taxon>Halieaceae</taxon>
        <taxon>Pseudohaliea</taxon>
    </lineage>
</organism>
<name>A0A095VRV3_9GAMM</name>
<feature type="binding site" evidence="6">
    <location>
        <position position="338"/>
    </location>
    <ligand>
        <name>Zn(2+)</name>
        <dbReference type="ChEBI" id="CHEBI:29105"/>
    </ligand>
</feature>
<dbReference type="PANTHER" id="PTHR38344">
    <property type="entry name" value="UPF0753 PROTEIN AQ_863"/>
    <property type="match status" value="1"/>
</dbReference>
<keyword evidence="3 6" id="KW-0479">Metal-binding</keyword>
<evidence type="ECO:0000313" key="8">
    <source>
        <dbReference type="Proteomes" id="UP000029640"/>
    </source>
</evidence>
<evidence type="ECO:0000256" key="1">
    <source>
        <dbReference type="ARBA" id="ARBA00022448"/>
    </source>
</evidence>